<keyword evidence="2" id="KW-1185">Reference proteome</keyword>
<proteinExistence type="predicted"/>
<reference evidence="2" key="1">
    <citation type="submission" date="2015-10" db="EMBL/GenBank/DDBJ databases">
        <authorList>
            <person name="Luecker S."/>
            <person name="Luecker S."/>
        </authorList>
    </citation>
    <scope>NUCLEOTIDE SEQUENCE [LARGE SCALE GENOMIC DNA]</scope>
</reference>
<evidence type="ECO:0000313" key="1">
    <source>
        <dbReference type="EMBL" id="CUS37134.1"/>
    </source>
</evidence>
<sequence>MRHVFTPMIEDLLPAAFYAGSVETRFQARLASRAMAAA</sequence>
<name>A0A0S4LJS4_9BACT</name>
<protein>
    <submittedName>
        <fullName evidence="1">Uncharacterized protein</fullName>
    </submittedName>
</protein>
<dbReference type="EMBL" id="CZPZ01000023">
    <property type="protein sequence ID" value="CUS37134.1"/>
    <property type="molecule type" value="Genomic_DNA"/>
</dbReference>
<gene>
    <name evidence="1" type="ORF">COMA2_30093</name>
</gene>
<dbReference type="AlphaFoldDB" id="A0A0S4LJS4"/>
<evidence type="ECO:0000313" key="2">
    <source>
        <dbReference type="Proteomes" id="UP000198736"/>
    </source>
</evidence>
<accession>A0A0S4LJS4</accession>
<dbReference type="Proteomes" id="UP000198736">
    <property type="component" value="Unassembled WGS sequence"/>
</dbReference>
<organism evidence="1 2">
    <name type="scientific">Candidatus Nitrospira nitrificans</name>
    <dbReference type="NCBI Taxonomy" id="1742973"/>
    <lineage>
        <taxon>Bacteria</taxon>
        <taxon>Pseudomonadati</taxon>
        <taxon>Nitrospirota</taxon>
        <taxon>Nitrospiria</taxon>
        <taxon>Nitrospirales</taxon>
        <taxon>Nitrospiraceae</taxon>
        <taxon>Nitrospira</taxon>
    </lineage>
</organism>